<feature type="region of interest" description="Disordered" evidence="1">
    <location>
        <begin position="325"/>
        <end position="346"/>
    </location>
</feature>
<name>A0A564YKG1_HYMDI</name>
<organism evidence="3 4">
    <name type="scientific">Hymenolepis diminuta</name>
    <name type="common">Rat tapeworm</name>
    <dbReference type="NCBI Taxonomy" id="6216"/>
    <lineage>
        <taxon>Eukaryota</taxon>
        <taxon>Metazoa</taxon>
        <taxon>Spiralia</taxon>
        <taxon>Lophotrochozoa</taxon>
        <taxon>Platyhelminthes</taxon>
        <taxon>Cestoda</taxon>
        <taxon>Eucestoda</taxon>
        <taxon>Cyclophyllidea</taxon>
        <taxon>Hymenolepididae</taxon>
        <taxon>Hymenolepis</taxon>
    </lineage>
</organism>
<evidence type="ECO:0000313" key="4">
    <source>
        <dbReference type="Proteomes" id="UP000321570"/>
    </source>
</evidence>
<feature type="region of interest" description="Disordered" evidence="1">
    <location>
        <begin position="677"/>
        <end position="704"/>
    </location>
</feature>
<feature type="domain" description="SCA7" evidence="2">
    <location>
        <begin position="492"/>
        <end position="558"/>
    </location>
</feature>
<accession>A0A564YKG1</accession>
<feature type="region of interest" description="Disordered" evidence="1">
    <location>
        <begin position="222"/>
        <end position="310"/>
    </location>
</feature>
<keyword evidence="4" id="KW-1185">Reference proteome</keyword>
<feature type="compositionally biased region" description="Polar residues" evidence="1">
    <location>
        <begin position="120"/>
        <end position="137"/>
    </location>
</feature>
<evidence type="ECO:0000259" key="2">
    <source>
        <dbReference type="PROSITE" id="PS51505"/>
    </source>
</evidence>
<feature type="compositionally biased region" description="Low complexity" evidence="1">
    <location>
        <begin position="576"/>
        <end position="603"/>
    </location>
</feature>
<feature type="region of interest" description="Disordered" evidence="1">
    <location>
        <begin position="784"/>
        <end position="803"/>
    </location>
</feature>
<dbReference type="Proteomes" id="UP000321570">
    <property type="component" value="Unassembled WGS sequence"/>
</dbReference>
<feature type="region of interest" description="Disordered" evidence="1">
    <location>
        <begin position="104"/>
        <end position="209"/>
    </location>
</feature>
<feature type="compositionally biased region" description="Polar residues" evidence="1">
    <location>
        <begin position="375"/>
        <end position="406"/>
    </location>
</feature>
<evidence type="ECO:0000256" key="1">
    <source>
        <dbReference type="SAM" id="MobiDB-lite"/>
    </source>
</evidence>
<dbReference type="EMBL" id="CABIJS010000255">
    <property type="protein sequence ID" value="VUZ47797.1"/>
    <property type="molecule type" value="Genomic_DNA"/>
</dbReference>
<proteinExistence type="predicted"/>
<feature type="region of interest" description="Disordered" evidence="1">
    <location>
        <begin position="729"/>
        <end position="756"/>
    </location>
</feature>
<feature type="compositionally biased region" description="Polar residues" evidence="1">
    <location>
        <begin position="181"/>
        <end position="192"/>
    </location>
</feature>
<feature type="compositionally biased region" description="Low complexity" evidence="1">
    <location>
        <begin position="844"/>
        <end position="859"/>
    </location>
</feature>
<sequence length="1050" mass="114071">MANPWVTLCKILESSPIRTVSSLHCFNSVKIDGLGSVEQAFIPNANLLSCSNCGVLFTRDKAHFHYDISPNCRQMGISKVHTLPYHALEMYPCPCDELQQSKRSLKRSKTESVRQKRPVKTSSHPQLENNSAVINSNHSRKRPSSKSKATCHPGLVGSSLERDKFSSSSSYDRLSCGEVNSPGSGTESSCSAPSKLVENPPNAPPMSNLFENLEKDFAPSAPKIRRVGGYNPSQSRSISSLLNDHPQSYPSSPASPHIDPKEATYVPPSVHSSRKQVSIKTDNQGDHPGARVGSRQPPQQQAPNDSQYHGKMRSQFDSFTLTSFNSKQQSHHHRLPQHCQTSPETNSLETVDLVSDDGSQESDYEIPNFYIPTDKSISYHSDQPSQYSLGRQQTSRSNSILRNSSTSGLQDYTHLTKIEKSWDPPNLTSSPDFWNSRNYKPVREGRSYYDSFESTRSKQADKRASYAMHNQTLRNSSVFEQASKDVMLGQSQRQNDAEINLLKQCGCVEMGDVRCKNNIFCQIHTWEEKKRVQRPRELKEILNNFRHQQKILGMLPESSRLRIQRLPQPSSSTSAVSNPHPSTSSTSATSSVAVAARSANPVPQRLSSSVPINASARRVSIPNGSVIGGSSRQQQQKPTVVHRLHNIPNLLQRTSASSNTAAVWGQESAPPFIYSSASTQASSLPPPSGFPPSSSSSNSAALAKVARKTPHIEIGAGVPEVQQSRVVVNDEREKSITGRSRKASRSNAMRQNSSLQNPYYQHYTATQNRAKPTALVLRASPAGSQLSAKIRGSATGRESGNVGSSLAISATASSSSSWMAYNNGSNQRSINVSDLHSLQQHQASGSTITSSSLSRHSNSPNTAPPRTLSGASSATVVGRHSTGSNRYIVIGANTMGKSGLTVLPGQSLLQQQQQQQQQQRQNFIRQLSTTVPISTSLSPSPAASLEALPRELPGEIEAASGQEESGSSAVADDFLSNIDASAEVAAAVANLEAESSSGGFEVDDADMYLNHHNSSPQQQVQQAQAAQFSRSGATTAATSGQMLVFQTRRM</sequence>
<feature type="compositionally biased region" description="Polar residues" evidence="1">
    <location>
        <begin position="745"/>
        <end position="756"/>
    </location>
</feature>
<reference evidence="3 4" key="1">
    <citation type="submission" date="2019-07" db="EMBL/GenBank/DDBJ databases">
        <authorList>
            <person name="Jastrzebski P J."/>
            <person name="Paukszto L."/>
            <person name="Jastrzebski P J."/>
        </authorList>
    </citation>
    <scope>NUCLEOTIDE SEQUENCE [LARGE SCALE GENOMIC DNA]</scope>
    <source>
        <strain evidence="3 4">WMS-il1</strain>
    </source>
</reference>
<protein>
    <recommendedName>
        <fullName evidence="2">SCA7 domain-containing protein</fullName>
    </recommendedName>
</protein>
<feature type="compositionally biased region" description="Polar residues" evidence="1">
    <location>
        <begin position="296"/>
        <end position="307"/>
    </location>
</feature>
<dbReference type="PROSITE" id="PS51505">
    <property type="entry name" value="SCA7"/>
    <property type="match status" value="1"/>
</dbReference>
<dbReference type="AlphaFoldDB" id="A0A564YKG1"/>
<gene>
    <name evidence="3" type="ORF">WMSIL1_LOCUS7240</name>
</gene>
<feature type="region of interest" description="Disordered" evidence="1">
    <location>
        <begin position="374"/>
        <end position="406"/>
    </location>
</feature>
<evidence type="ECO:0000313" key="3">
    <source>
        <dbReference type="EMBL" id="VUZ47797.1"/>
    </source>
</evidence>
<feature type="compositionally biased region" description="Polar residues" evidence="1">
    <location>
        <begin position="869"/>
        <end position="878"/>
    </location>
</feature>
<dbReference type="InterPro" id="IPR013243">
    <property type="entry name" value="SCA7_dom"/>
</dbReference>
<feature type="region of interest" description="Disordered" evidence="1">
    <location>
        <begin position="838"/>
        <end position="878"/>
    </location>
</feature>
<dbReference type="Pfam" id="PF08313">
    <property type="entry name" value="SCA7"/>
    <property type="match status" value="1"/>
</dbReference>
<feature type="compositionally biased region" description="Polar residues" evidence="1">
    <location>
        <begin position="231"/>
        <end position="254"/>
    </location>
</feature>
<feature type="region of interest" description="Disordered" evidence="1">
    <location>
        <begin position="565"/>
        <end position="608"/>
    </location>
</feature>